<sequence length="395" mass="43656">MHLTSFLLFATLVAKTIQIQTTDCGLNLRRPQYTDISVTCGTRSIGLAILICPALYSGYNESLLILNNINDPSCKGTVDTSVTPPVLRFEFPINSTNSCGSLFRTDSGPGTGIFSDFSNIQVVNISGVVRSNDPTKGTVTYNSDLKYFYSCAYPLEYLINNTQIDTAASSIAVRDNNGSFISTLTLELYSDVNYTTAMAIPKQGLELRTNIFAQVRATNLTSQYHVLLDRCYASVSPLPTNSTFFNLFVSCSRDSMTTIYENGDSQHARFSFLAFRFMEQQNAVVATYYLHCVTRLCERSSCSTFKQCRRRRSVDPATIAELTDSKTITSPPITTKLEGFVASQEQPVTHKTLKSSDVWAAVGFLFFLCTVAVVIAGVLYKKLNRKKIEKAALST</sequence>
<proteinExistence type="predicted"/>
<name>A0ACC2HAP8_DALPE</name>
<keyword evidence="2" id="KW-1185">Reference proteome</keyword>
<organism evidence="1 2">
    <name type="scientific">Dallia pectoralis</name>
    <name type="common">Alaska blackfish</name>
    <dbReference type="NCBI Taxonomy" id="75939"/>
    <lineage>
        <taxon>Eukaryota</taxon>
        <taxon>Metazoa</taxon>
        <taxon>Chordata</taxon>
        <taxon>Craniata</taxon>
        <taxon>Vertebrata</taxon>
        <taxon>Euteleostomi</taxon>
        <taxon>Actinopterygii</taxon>
        <taxon>Neopterygii</taxon>
        <taxon>Teleostei</taxon>
        <taxon>Protacanthopterygii</taxon>
        <taxon>Esociformes</taxon>
        <taxon>Umbridae</taxon>
        <taxon>Dallia</taxon>
    </lineage>
</organism>
<evidence type="ECO:0000313" key="2">
    <source>
        <dbReference type="Proteomes" id="UP001157502"/>
    </source>
</evidence>
<accession>A0ACC2HAP8</accession>
<dbReference type="Proteomes" id="UP001157502">
    <property type="component" value="Chromosome 4"/>
</dbReference>
<reference evidence="1" key="1">
    <citation type="submission" date="2021-05" db="EMBL/GenBank/DDBJ databases">
        <authorList>
            <person name="Pan Q."/>
            <person name="Jouanno E."/>
            <person name="Zahm M."/>
            <person name="Klopp C."/>
            <person name="Cabau C."/>
            <person name="Louis A."/>
            <person name="Berthelot C."/>
            <person name="Parey E."/>
            <person name="Roest Crollius H."/>
            <person name="Montfort J."/>
            <person name="Robinson-Rechavi M."/>
            <person name="Bouchez O."/>
            <person name="Lampietro C."/>
            <person name="Lopez Roques C."/>
            <person name="Donnadieu C."/>
            <person name="Postlethwait J."/>
            <person name="Bobe J."/>
            <person name="Dillon D."/>
            <person name="Chandos A."/>
            <person name="von Hippel F."/>
            <person name="Guiguen Y."/>
        </authorList>
    </citation>
    <scope>NUCLEOTIDE SEQUENCE</scope>
    <source>
        <strain evidence="1">YG-Jan2019</strain>
    </source>
</reference>
<gene>
    <name evidence="1" type="ORF">DPEC_G00049720</name>
</gene>
<protein>
    <submittedName>
        <fullName evidence="1">Uncharacterized protein</fullName>
    </submittedName>
</protein>
<evidence type="ECO:0000313" key="1">
    <source>
        <dbReference type="EMBL" id="KAJ8013094.1"/>
    </source>
</evidence>
<dbReference type="EMBL" id="CM055731">
    <property type="protein sequence ID" value="KAJ8013094.1"/>
    <property type="molecule type" value="Genomic_DNA"/>
</dbReference>
<comment type="caution">
    <text evidence="1">The sequence shown here is derived from an EMBL/GenBank/DDBJ whole genome shotgun (WGS) entry which is preliminary data.</text>
</comment>